<dbReference type="CDD" id="cd11642">
    <property type="entry name" value="SUMT"/>
    <property type="match status" value="1"/>
</dbReference>
<dbReference type="InterPro" id="IPR014777">
    <property type="entry name" value="4pyrrole_Mease_sub1"/>
</dbReference>
<keyword evidence="3 8" id="KW-0489">Methyltransferase</keyword>
<keyword evidence="11" id="KW-1185">Reference proteome</keyword>
<dbReference type="InterPro" id="IPR035996">
    <property type="entry name" value="4pyrrol_Methylase_sf"/>
</dbReference>
<dbReference type="UniPathway" id="UPA00262">
    <property type="reaction ID" value="UER00211"/>
</dbReference>
<comment type="caution">
    <text evidence="10">The sequence shown here is derived from an EMBL/GenBank/DDBJ whole genome shotgun (WGS) entry which is preliminary data.</text>
</comment>
<dbReference type="InterPro" id="IPR006366">
    <property type="entry name" value="CobA/CysG_C"/>
</dbReference>
<dbReference type="NCBIfam" id="NF004790">
    <property type="entry name" value="PRK06136.1"/>
    <property type="match status" value="1"/>
</dbReference>
<dbReference type="FunFam" id="3.40.1010.10:FF:000001">
    <property type="entry name" value="Siroheme synthase"/>
    <property type="match status" value="1"/>
</dbReference>
<dbReference type="Pfam" id="PF00590">
    <property type="entry name" value="TP_methylase"/>
    <property type="match status" value="1"/>
</dbReference>
<evidence type="ECO:0000256" key="6">
    <source>
        <dbReference type="ARBA" id="ARBA00023244"/>
    </source>
</evidence>
<sequence>MDFPGLVGPRFDPGSVWLVGAGPGDPGLLTLHAAYALGQADVVVHDALVSEAILSLAPQARLELAGKRAGGIRTQQLGINNQLIRLARQGQRVVRLKGGDPLVFGRGGEEALALAAAGIPFRIVPGISAGIGATAACSIPLTHRNLARSVAFATGHDSSGDLAAVDWHALSRGSEVLVFYMAQRRIGQIAARLIEAGRAPDEPVALISNATRPDQDVRIATLATAAEAVRAVPPGAATLILVGSVIALRPLLAAWQQTEPMTVEASNAKASGATPPARIHA</sequence>
<evidence type="ECO:0000256" key="1">
    <source>
        <dbReference type="ARBA" id="ARBA00005879"/>
    </source>
</evidence>
<comment type="pathway">
    <text evidence="7">Porphyrin-containing compound metabolism; siroheme biosynthesis; precorrin-2 from uroporphyrinogen III: step 1/1.</text>
</comment>
<evidence type="ECO:0000259" key="9">
    <source>
        <dbReference type="Pfam" id="PF00590"/>
    </source>
</evidence>
<dbReference type="PANTHER" id="PTHR45790:SF3">
    <property type="entry name" value="S-ADENOSYL-L-METHIONINE-DEPENDENT UROPORPHYRINOGEN III METHYLTRANSFERASE, CHLOROPLASTIC"/>
    <property type="match status" value="1"/>
</dbReference>
<proteinExistence type="inferred from homology"/>
<dbReference type="GO" id="GO:0019354">
    <property type="term" value="P:siroheme biosynthetic process"/>
    <property type="evidence" value="ECO:0007669"/>
    <property type="project" value="UniProtKB-UniPathway"/>
</dbReference>
<dbReference type="EMBL" id="NHRY01000236">
    <property type="protein sequence ID" value="PPQ28842.1"/>
    <property type="molecule type" value="Genomic_DNA"/>
</dbReference>
<organism evidence="10 11">
    <name type="scientific">Rhodopila globiformis</name>
    <name type="common">Rhodopseudomonas globiformis</name>
    <dbReference type="NCBI Taxonomy" id="1071"/>
    <lineage>
        <taxon>Bacteria</taxon>
        <taxon>Pseudomonadati</taxon>
        <taxon>Pseudomonadota</taxon>
        <taxon>Alphaproteobacteria</taxon>
        <taxon>Acetobacterales</taxon>
        <taxon>Acetobacteraceae</taxon>
        <taxon>Rhodopila</taxon>
    </lineage>
</organism>
<keyword evidence="4 8" id="KW-0808">Transferase</keyword>
<dbReference type="PROSITE" id="PS00839">
    <property type="entry name" value="SUMT_1"/>
    <property type="match status" value="1"/>
</dbReference>
<dbReference type="RefSeq" id="WP_104521151.1">
    <property type="nucleotide sequence ID" value="NZ_NHRY01000236.1"/>
</dbReference>
<dbReference type="GO" id="GO:0004851">
    <property type="term" value="F:uroporphyrin-III C-methyltransferase activity"/>
    <property type="evidence" value="ECO:0007669"/>
    <property type="project" value="UniProtKB-EC"/>
</dbReference>
<keyword evidence="6" id="KW-0627">Porphyrin biosynthesis</keyword>
<keyword evidence="5" id="KW-0949">S-adenosyl-L-methionine</keyword>
<dbReference type="GO" id="GO:0032259">
    <property type="term" value="P:methylation"/>
    <property type="evidence" value="ECO:0007669"/>
    <property type="project" value="UniProtKB-KW"/>
</dbReference>
<protein>
    <recommendedName>
        <fullName evidence="2">uroporphyrinogen-III C-methyltransferase</fullName>
        <ecNumber evidence="2">2.1.1.107</ecNumber>
    </recommendedName>
</protein>
<accession>A0A2S6N2L7</accession>
<dbReference type="OrthoDB" id="9815856at2"/>
<dbReference type="PANTHER" id="PTHR45790">
    <property type="entry name" value="SIROHEME SYNTHASE-RELATED"/>
    <property type="match status" value="1"/>
</dbReference>
<dbReference type="NCBIfam" id="TIGR01469">
    <property type="entry name" value="cobA_cysG_Cterm"/>
    <property type="match status" value="1"/>
</dbReference>
<dbReference type="Proteomes" id="UP000239724">
    <property type="component" value="Unassembled WGS sequence"/>
</dbReference>
<evidence type="ECO:0000256" key="4">
    <source>
        <dbReference type="ARBA" id="ARBA00022679"/>
    </source>
</evidence>
<evidence type="ECO:0000256" key="2">
    <source>
        <dbReference type="ARBA" id="ARBA00012162"/>
    </source>
</evidence>
<dbReference type="Gene3D" id="3.30.950.10">
    <property type="entry name" value="Methyltransferase, Cobalt-precorrin-4 Transmethylase, Domain 2"/>
    <property type="match status" value="1"/>
</dbReference>
<feature type="domain" description="Tetrapyrrole methylase" evidence="9">
    <location>
        <begin position="16"/>
        <end position="225"/>
    </location>
</feature>
<name>A0A2S6N2L7_RHOGL</name>
<dbReference type="SUPFAM" id="SSF53790">
    <property type="entry name" value="Tetrapyrrole methylase"/>
    <property type="match status" value="1"/>
</dbReference>
<evidence type="ECO:0000313" key="10">
    <source>
        <dbReference type="EMBL" id="PPQ28842.1"/>
    </source>
</evidence>
<evidence type="ECO:0000313" key="11">
    <source>
        <dbReference type="Proteomes" id="UP000239724"/>
    </source>
</evidence>
<comment type="similarity">
    <text evidence="1 8">Belongs to the precorrin methyltransferase family.</text>
</comment>
<dbReference type="InterPro" id="IPR003043">
    <property type="entry name" value="Uropor_MeTrfase_CS"/>
</dbReference>
<evidence type="ECO:0000256" key="3">
    <source>
        <dbReference type="ARBA" id="ARBA00022603"/>
    </source>
</evidence>
<gene>
    <name evidence="10" type="ORF">CCS01_22940</name>
</gene>
<dbReference type="PROSITE" id="PS00840">
    <property type="entry name" value="SUMT_2"/>
    <property type="match status" value="1"/>
</dbReference>
<dbReference type="Gene3D" id="3.40.1010.10">
    <property type="entry name" value="Cobalt-precorrin-4 Transmethylase, Domain 1"/>
    <property type="match status" value="1"/>
</dbReference>
<evidence type="ECO:0000256" key="8">
    <source>
        <dbReference type="RuleBase" id="RU003960"/>
    </source>
</evidence>
<dbReference type="EC" id="2.1.1.107" evidence="2"/>
<dbReference type="AlphaFoldDB" id="A0A2S6N2L7"/>
<reference evidence="10 11" key="1">
    <citation type="journal article" date="2018" name="Arch. Microbiol.">
        <title>New insights into the metabolic potential of the phototrophic purple bacterium Rhodopila globiformis DSM 161(T) from its draft genome sequence and evidence for a vanadium-dependent nitrogenase.</title>
        <authorList>
            <person name="Imhoff J.F."/>
            <person name="Rahn T."/>
            <person name="Kunzel S."/>
            <person name="Neulinger S.C."/>
        </authorList>
    </citation>
    <scope>NUCLEOTIDE SEQUENCE [LARGE SCALE GENOMIC DNA]</scope>
    <source>
        <strain evidence="10 11">DSM 161</strain>
    </source>
</reference>
<dbReference type="InterPro" id="IPR050161">
    <property type="entry name" value="Siro_Cobalamin_biosynth"/>
</dbReference>
<evidence type="ECO:0000256" key="7">
    <source>
        <dbReference type="ARBA" id="ARBA00025705"/>
    </source>
</evidence>
<dbReference type="InterPro" id="IPR000878">
    <property type="entry name" value="4pyrrol_Mease"/>
</dbReference>
<evidence type="ECO:0000256" key="5">
    <source>
        <dbReference type="ARBA" id="ARBA00022691"/>
    </source>
</evidence>
<dbReference type="InterPro" id="IPR014776">
    <property type="entry name" value="4pyrrole_Mease_sub2"/>
</dbReference>